<gene>
    <name evidence="2" type="ORF">AB205_0016180</name>
</gene>
<evidence type="ECO:0000313" key="3">
    <source>
        <dbReference type="Proteomes" id="UP000228934"/>
    </source>
</evidence>
<protein>
    <submittedName>
        <fullName evidence="2">Uncharacterized protein</fullName>
    </submittedName>
</protein>
<sequence>MDWGTASSMRLPLLPLTTPLVVLAIDGTVLPGGPICFQTLAVKMSVGTLHQEWISFLVLPSSPIILGLPWLRLHSPHVDWTAGQILAWGSSYSSSCLLKIAPKEKLPVATIPVSTALPAIYSDFWDVCCNSPAEALSRSCGTLDEEPTCEPELIIYSSLHNHLPLPVPKLPWMHSQVNLSASSTVATPCDAIEVVATPGNAIQSAFEPVMSVQLLPAELPAFTYSGPSLDSNQPGLRDPLTSAQSDGPVLDVQLIFKGLGGPAQTPDGLLMPLISP</sequence>
<accession>A0A2G9R3Y1</accession>
<reference evidence="3" key="1">
    <citation type="journal article" date="2017" name="Nat. Commun.">
        <title>The North American bullfrog draft genome provides insight into hormonal regulation of long noncoding RNA.</title>
        <authorList>
            <person name="Hammond S.A."/>
            <person name="Warren R.L."/>
            <person name="Vandervalk B.P."/>
            <person name="Kucuk E."/>
            <person name="Khan H."/>
            <person name="Gibb E.A."/>
            <person name="Pandoh P."/>
            <person name="Kirk H."/>
            <person name="Zhao Y."/>
            <person name="Jones M."/>
            <person name="Mungall A.J."/>
            <person name="Coope R."/>
            <person name="Pleasance S."/>
            <person name="Moore R.A."/>
            <person name="Holt R.A."/>
            <person name="Round J.M."/>
            <person name="Ohora S."/>
            <person name="Walle B.V."/>
            <person name="Veldhoen N."/>
            <person name="Helbing C.C."/>
            <person name="Birol I."/>
        </authorList>
    </citation>
    <scope>NUCLEOTIDE SEQUENCE [LARGE SCALE GENOMIC DNA]</scope>
</reference>
<feature type="signal peptide" evidence="1">
    <location>
        <begin position="1"/>
        <end position="24"/>
    </location>
</feature>
<proteinExistence type="predicted"/>
<dbReference type="AlphaFoldDB" id="A0A2G9R3Y1"/>
<dbReference type="Proteomes" id="UP000228934">
    <property type="component" value="Unassembled WGS sequence"/>
</dbReference>
<dbReference type="InterPro" id="IPR021109">
    <property type="entry name" value="Peptidase_aspartic_dom_sf"/>
</dbReference>
<dbReference type="OrthoDB" id="8000983at2759"/>
<dbReference type="Gene3D" id="2.40.70.10">
    <property type="entry name" value="Acid Proteases"/>
    <property type="match status" value="1"/>
</dbReference>
<evidence type="ECO:0000256" key="1">
    <source>
        <dbReference type="SAM" id="SignalP"/>
    </source>
</evidence>
<organism evidence="2 3">
    <name type="scientific">Aquarana catesbeiana</name>
    <name type="common">American bullfrog</name>
    <name type="synonym">Rana catesbeiana</name>
    <dbReference type="NCBI Taxonomy" id="8400"/>
    <lineage>
        <taxon>Eukaryota</taxon>
        <taxon>Metazoa</taxon>
        <taxon>Chordata</taxon>
        <taxon>Craniata</taxon>
        <taxon>Vertebrata</taxon>
        <taxon>Euteleostomi</taxon>
        <taxon>Amphibia</taxon>
        <taxon>Batrachia</taxon>
        <taxon>Anura</taxon>
        <taxon>Neobatrachia</taxon>
        <taxon>Ranoidea</taxon>
        <taxon>Ranidae</taxon>
        <taxon>Aquarana</taxon>
    </lineage>
</organism>
<name>A0A2G9R3Y1_AQUCT</name>
<evidence type="ECO:0000313" key="2">
    <source>
        <dbReference type="EMBL" id="PIO22569.1"/>
    </source>
</evidence>
<feature type="non-terminal residue" evidence="2">
    <location>
        <position position="276"/>
    </location>
</feature>
<feature type="chain" id="PRO_5013755561" evidence="1">
    <location>
        <begin position="25"/>
        <end position="276"/>
    </location>
</feature>
<keyword evidence="1" id="KW-0732">Signal</keyword>
<keyword evidence="3" id="KW-1185">Reference proteome</keyword>
<dbReference type="EMBL" id="KV987199">
    <property type="protein sequence ID" value="PIO22569.1"/>
    <property type="molecule type" value="Genomic_DNA"/>
</dbReference>